<keyword evidence="2" id="KW-1185">Reference proteome</keyword>
<comment type="caution">
    <text evidence="1">The sequence shown here is derived from an EMBL/GenBank/DDBJ whole genome shotgun (WGS) entry which is preliminary data.</text>
</comment>
<dbReference type="EMBL" id="JAHIBW010000012">
    <property type="protein sequence ID" value="KAG7306191.1"/>
    <property type="molecule type" value="Genomic_DNA"/>
</dbReference>
<organism evidence="1 2">
    <name type="scientific">Plutella xylostella</name>
    <name type="common">Diamondback moth</name>
    <name type="synonym">Plutella maculipennis</name>
    <dbReference type="NCBI Taxonomy" id="51655"/>
    <lineage>
        <taxon>Eukaryota</taxon>
        <taxon>Metazoa</taxon>
        <taxon>Ecdysozoa</taxon>
        <taxon>Arthropoda</taxon>
        <taxon>Hexapoda</taxon>
        <taxon>Insecta</taxon>
        <taxon>Pterygota</taxon>
        <taxon>Neoptera</taxon>
        <taxon>Endopterygota</taxon>
        <taxon>Lepidoptera</taxon>
        <taxon>Glossata</taxon>
        <taxon>Ditrysia</taxon>
        <taxon>Yponomeutoidea</taxon>
        <taxon>Plutellidae</taxon>
        <taxon>Plutella</taxon>
    </lineage>
</organism>
<accession>A0ABQ7QLT1</accession>
<dbReference type="Proteomes" id="UP000823941">
    <property type="component" value="Chromosome 12"/>
</dbReference>
<name>A0ABQ7QLT1_PLUXY</name>
<proteinExistence type="predicted"/>
<gene>
    <name evidence="1" type="ORF">JYU34_008788</name>
</gene>
<sequence>MVPFVRRIEVRGRSGRNRGRVALRCIQRTQHIIATPRAIAFPAPAIHVDCQPTRTVPLQTATKTLENIFSETKVTLNTILCGNYIKSSGLCSIILSPPTNMESKQMVVQRPK</sequence>
<evidence type="ECO:0000313" key="2">
    <source>
        <dbReference type="Proteomes" id="UP000823941"/>
    </source>
</evidence>
<evidence type="ECO:0000313" key="1">
    <source>
        <dbReference type="EMBL" id="KAG7306191.1"/>
    </source>
</evidence>
<reference evidence="1 2" key="1">
    <citation type="submission" date="2021-06" db="EMBL/GenBank/DDBJ databases">
        <title>A haploid diamondback moth (Plutella xylostella L.) genome assembly resolves 31 chromosomes and identifies a diamide resistance mutation.</title>
        <authorList>
            <person name="Ward C.M."/>
            <person name="Perry K.D."/>
            <person name="Baker G."/>
            <person name="Powis K."/>
            <person name="Heckel D.G."/>
            <person name="Baxter S.W."/>
        </authorList>
    </citation>
    <scope>NUCLEOTIDE SEQUENCE [LARGE SCALE GENOMIC DNA]</scope>
    <source>
        <strain evidence="1 2">LV</strain>
        <tissue evidence="1">Single pupa</tissue>
    </source>
</reference>
<protein>
    <submittedName>
        <fullName evidence="1">Uncharacterized protein</fullName>
    </submittedName>
</protein>